<name>A0ABS0J1M4_9BACT</name>
<evidence type="ECO:0000313" key="3">
    <source>
        <dbReference type="Proteomes" id="UP001194469"/>
    </source>
</evidence>
<reference evidence="2 3" key="1">
    <citation type="submission" date="2019-08" db="EMBL/GenBank/DDBJ databases">
        <authorList>
            <person name="Luo N."/>
        </authorList>
    </citation>
    <scope>NUCLEOTIDE SEQUENCE [LARGE SCALE GENOMIC DNA]</scope>
    <source>
        <strain evidence="2 3">NCIMB 9442</strain>
    </source>
</reference>
<keyword evidence="3" id="KW-1185">Reference proteome</keyword>
<dbReference type="Proteomes" id="UP001194469">
    <property type="component" value="Unassembled WGS sequence"/>
</dbReference>
<evidence type="ECO:0000256" key="1">
    <source>
        <dbReference type="SAM" id="MobiDB-lite"/>
    </source>
</evidence>
<dbReference type="EMBL" id="VRYY01000103">
    <property type="protein sequence ID" value="MBG3876333.1"/>
    <property type="molecule type" value="Genomic_DNA"/>
</dbReference>
<accession>A0ABS0J1M4</accession>
<feature type="non-terminal residue" evidence="2">
    <location>
        <position position="68"/>
    </location>
</feature>
<evidence type="ECO:0000313" key="2">
    <source>
        <dbReference type="EMBL" id="MBG3876333.1"/>
    </source>
</evidence>
<proteinExistence type="predicted"/>
<gene>
    <name evidence="2" type="ORF">FVW20_04655</name>
</gene>
<organism evidence="2 3">
    <name type="scientific">Nitratidesulfovibrio oxamicus</name>
    <dbReference type="NCBI Taxonomy" id="32016"/>
    <lineage>
        <taxon>Bacteria</taxon>
        <taxon>Pseudomonadati</taxon>
        <taxon>Thermodesulfobacteriota</taxon>
        <taxon>Desulfovibrionia</taxon>
        <taxon>Desulfovibrionales</taxon>
        <taxon>Desulfovibrionaceae</taxon>
        <taxon>Nitratidesulfovibrio</taxon>
    </lineage>
</organism>
<sequence length="68" mass="7588">MPSAQRQRITGRNPRRLIIGAQRQRITGRTPPAAHSKEPFMSVHPAPERSAPRQQARRPVGTLDVRAA</sequence>
<protein>
    <submittedName>
        <fullName evidence="2">Uncharacterized protein</fullName>
    </submittedName>
</protein>
<dbReference type="RefSeq" id="WP_196608498.1">
    <property type="nucleotide sequence ID" value="NZ_VRYY01000103.1"/>
</dbReference>
<comment type="caution">
    <text evidence="2">The sequence shown here is derived from an EMBL/GenBank/DDBJ whole genome shotgun (WGS) entry which is preliminary data.</text>
</comment>
<feature type="region of interest" description="Disordered" evidence="1">
    <location>
        <begin position="1"/>
        <end position="68"/>
    </location>
</feature>
<feature type="compositionally biased region" description="Polar residues" evidence="1">
    <location>
        <begin position="1"/>
        <end position="10"/>
    </location>
</feature>